<name>A0A645HJ46_9ZZZZ</name>
<accession>A0A645HJ46</accession>
<organism evidence="1">
    <name type="scientific">bioreactor metagenome</name>
    <dbReference type="NCBI Taxonomy" id="1076179"/>
    <lineage>
        <taxon>unclassified sequences</taxon>
        <taxon>metagenomes</taxon>
        <taxon>ecological metagenomes</taxon>
    </lineage>
</organism>
<proteinExistence type="predicted"/>
<protein>
    <submittedName>
        <fullName evidence="1">Uncharacterized protein</fullName>
    </submittedName>
</protein>
<dbReference type="AlphaFoldDB" id="A0A645HJ46"/>
<reference evidence="1" key="1">
    <citation type="submission" date="2019-08" db="EMBL/GenBank/DDBJ databases">
        <authorList>
            <person name="Kucharzyk K."/>
            <person name="Murdoch R.W."/>
            <person name="Higgins S."/>
            <person name="Loffler F."/>
        </authorList>
    </citation>
    <scope>NUCLEOTIDE SEQUENCE</scope>
</reference>
<gene>
    <name evidence="1" type="ORF">SDC9_186150</name>
</gene>
<comment type="caution">
    <text evidence="1">The sequence shown here is derived from an EMBL/GenBank/DDBJ whole genome shotgun (WGS) entry which is preliminary data.</text>
</comment>
<dbReference type="EMBL" id="VSSQ01093980">
    <property type="protein sequence ID" value="MPN38626.1"/>
    <property type="molecule type" value="Genomic_DNA"/>
</dbReference>
<evidence type="ECO:0000313" key="1">
    <source>
        <dbReference type="EMBL" id="MPN38626.1"/>
    </source>
</evidence>
<sequence>MRDDGEEQQRGRLEDFLGQGAAGGILEVTLVVGVEQFHDRSDGGVELLAAAVIVGDLAHGLVQLAPEVGLRGREAVVAGAGGDEAGLHVLVSRFP</sequence>